<gene>
    <name evidence="3" type="ORF">OLUC0939_LOCUS1020</name>
</gene>
<feature type="compositionally biased region" description="Low complexity" evidence="2">
    <location>
        <begin position="35"/>
        <end position="44"/>
    </location>
</feature>
<evidence type="ECO:0000256" key="1">
    <source>
        <dbReference type="SAM" id="Coils"/>
    </source>
</evidence>
<sequence>MASRRLLSEELTRRRDAGRSHERTRRAMYEPLGTRSARGSASASPTKAFGRRAEEERATHRAKTERLKKETTDLNERLDDLREKLERASKESEAGTSASTSPLKPRPSAGNDDALVRSRQTMTARYERDLADTRESALRLREELDAARKARDEAVEALRVAREESHRLAEAANSSEIDRVTQIERAVSDAKRDFDAKVAAHVSEIDELKTQLSKARADFDAHRSSQSNTLSSQIAQQTTIQHNLVQELTDAKTSERTAKIRIKELEVRVAEVTAALDIATKEMSAAAREQNAAVLMKEKALNTSFDEREHELEQSHKELRDEMARVSAENEARVTTIARLEGELEKTAAALAASAKAERESTARVDALTSELERVKTALAKSTEASTLESETRAKNLESRVRDLESELKAALESYEKNESEYQKLIEEVTAQNTTLQAKHAATTDASMTTLRSQNEKLKKEVESLSTALAELEAEDSGGLFGALLGTGSSAAFKKKIKDLEAVVEAETAAKTALETKLRELALEHEALKAKNAPPSTLGSFFGF</sequence>
<feature type="region of interest" description="Disordered" evidence="2">
    <location>
        <begin position="1"/>
        <end position="116"/>
    </location>
</feature>
<accession>A0A7R9XQX3</accession>
<protein>
    <submittedName>
        <fullName evidence="3">Uncharacterized protein</fullName>
    </submittedName>
</protein>
<feature type="compositionally biased region" description="Basic and acidic residues" evidence="2">
    <location>
        <begin position="1"/>
        <end position="28"/>
    </location>
</feature>
<proteinExistence type="predicted"/>
<feature type="compositionally biased region" description="Basic and acidic residues" evidence="2">
    <location>
        <begin position="51"/>
        <end position="93"/>
    </location>
</feature>
<feature type="coiled-coil region" evidence="1">
    <location>
        <begin position="198"/>
        <end position="225"/>
    </location>
</feature>
<organism evidence="3">
    <name type="scientific">Ostreococcus sp. 'lucimarinus'</name>
    <dbReference type="NCBI Taxonomy" id="242159"/>
    <lineage>
        <taxon>Eukaryota</taxon>
        <taxon>Viridiplantae</taxon>
        <taxon>Chlorophyta</taxon>
        <taxon>Mamiellophyceae</taxon>
        <taxon>Mamiellales</taxon>
        <taxon>Bathycoccaceae</taxon>
        <taxon>Ostreococcus</taxon>
    </lineage>
</organism>
<evidence type="ECO:0000313" key="3">
    <source>
        <dbReference type="EMBL" id="CAD8220301.1"/>
    </source>
</evidence>
<keyword evidence="1" id="KW-0175">Coiled coil</keyword>
<dbReference type="AlphaFoldDB" id="A0A7R9XQX3"/>
<reference evidence="3" key="1">
    <citation type="submission" date="2021-01" db="EMBL/GenBank/DDBJ databases">
        <authorList>
            <person name="Corre E."/>
            <person name="Pelletier E."/>
            <person name="Niang G."/>
            <person name="Scheremetjew M."/>
            <person name="Finn R."/>
            <person name="Kale V."/>
            <person name="Holt S."/>
            <person name="Cochrane G."/>
            <person name="Meng A."/>
            <person name="Brown T."/>
            <person name="Cohen L."/>
        </authorList>
    </citation>
    <scope>NUCLEOTIDE SEQUENCE</scope>
    <source>
        <strain evidence="3">Clade-A-BCC118000</strain>
    </source>
</reference>
<name>A0A7R9XQX3_9CHLO</name>
<dbReference type="EMBL" id="HBDX01001163">
    <property type="protein sequence ID" value="CAD8220301.1"/>
    <property type="molecule type" value="Transcribed_RNA"/>
</dbReference>
<feature type="coiled-coil region" evidence="1">
    <location>
        <begin position="123"/>
        <end position="164"/>
    </location>
</feature>
<feature type="coiled-coil region" evidence="1">
    <location>
        <begin position="365"/>
        <end position="531"/>
    </location>
</feature>
<evidence type="ECO:0000256" key="2">
    <source>
        <dbReference type="SAM" id="MobiDB-lite"/>
    </source>
</evidence>